<evidence type="ECO:0008006" key="3">
    <source>
        <dbReference type="Google" id="ProtNLM"/>
    </source>
</evidence>
<sequence>MFKWLFQSHLIERKMEKNRRMKNTNNKNVEKFLLICLVVFTSMGCIEDLETASFSFDKLLVVDANISDQAKAHRVRLTYTSPVGGDVDDLLNTVSGAEVWIEDDLGMRVDFNEQSAGSYFSPDTFAGVPGKSYALFITTSEGKKYQSSFEKLVQAPEISEIYNRFALEATDQKDGAIPGVQFYIDVKDADQSTQFYRYEWTDAHQIIVPHIKMWQANEVRVGVSKEYELTPFVEDVRECYRENRFDDLILATSVNNINGELSEIPVSFSPSKDFSVTTMYSIEITQRAISPQAYVYYRKIKLFNESNGSLFDKQQGVIVGNIKPIDSQDEQVLGYFEVAGASSKRVFLTLFDLDPEVMEYVSRTCEEFSVVEQYFGSLAKFYEAADLPYAQKAAAISIRKLYDLYDYNPVSGEKFLAHRYCTDCRLKGSLGKPDWWQ</sequence>
<evidence type="ECO:0000313" key="2">
    <source>
        <dbReference type="Proteomes" id="UP000075615"/>
    </source>
</evidence>
<evidence type="ECO:0000313" key="1">
    <source>
        <dbReference type="EMBL" id="KYG76682.1"/>
    </source>
</evidence>
<gene>
    <name evidence="1" type="ORF">AWN68_06555</name>
</gene>
<reference evidence="1 2" key="1">
    <citation type="submission" date="2016-01" db="EMBL/GenBank/DDBJ databases">
        <title>Genome sequencing of Roseivirga echinicomitans KMM 6058.</title>
        <authorList>
            <person name="Selvaratnam C."/>
            <person name="Thevarajoo S."/>
            <person name="Goh K.M."/>
            <person name="Ee R."/>
            <person name="Chan K.-G."/>
            <person name="Chong C.S."/>
        </authorList>
    </citation>
    <scope>NUCLEOTIDE SEQUENCE [LARGE SCALE GENOMIC DNA]</scope>
    <source>
        <strain evidence="1 2">KMM 6058</strain>
    </source>
</reference>
<name>A0A150XDA7_9BACT</name>
<protein>
    <recommendedName>
        <fullName evidence="3">DUF4249 domain-containing protein</fullName>
    </recommendedName>
</protein>
<dbReference type="AlphaFoldDB" id="A0A150XDA7"/>
<keyword evidence="2" id="KW-1185">Reference proteome</keyword>
<comment type="caution">
    <text evidence="1">The sequence shown here is derived from an EMBL/GenBank/DDBJ whole genome shotgun (WGS) entry which is preliminary data.</text>
</comment>
<dbReference type="Proteomes" id="UP000075615">
    <property type="component" value="Unassembled WGS sequence"/>
</dbReference>
<dbReference type="STRING" id="296218.AWN68_06555"/>
<organism evidence="1 2">
    <name type="scientific">Roseivirga echinicomitans</name>
    <dbReference type="NCBI Taxonomy" id="296218"/>
    <lineage>
        <taxon>Bacteria</taxon>
        <taxon>Pseudomonadati</taxon>
        <taxon>Bacteroidota</taxon>
        <taxon>Cytophagia</taxon>
        <taxon>Cytophagales</taxon>
        <taxon>Roseivirgaceae</taxon>
        <taxon>Roseivirga</taxon>
    </lineage>
</organism>
<dbReference type="EMBL" id="LRDB01000023">
    <property type="protein sequence ID" value="KYG76682.1"/>
    <property type="molecule type" value="Genomic_DNA"/>
</dbReference>
<accession>A0A150XDA7</accession>
<proteinExistence type="predicted"/>
<dbReference type="InterPro" id="IPR025345">
    <property type="entry name" value="DUF4249"/>
</dbReference>
<dbReference type="Pfam" id="PF14054">
    <property type="entry name" value="DUF4249"/>
    <property type="match status" value="1"/>
</dbReference>